<dbReference type="SMART" id="SM00355">
    <property type="entry name" value="ZnF_C2H2"/>
    <property type="match status" value="1"/>
</dbReference>
<accession>A0A553R2S9</accession>
<dbReference type="GO" id="GO:0008270">
    <property type="term" value="F:zinc ion binding"/>
    <property type="evidence" value="ECO:0007669"/>
    <property type="project" value="UniProtKB-KW"/>
</dbReference>
<dbReference type="AlphaFoldDB" id="A0A553R2S9"/>
<keyword evidence="3" id="KW-0472">Membrane</keyword>
<dbReference type="Proteomes" id="UP000316079">
    <property type="component" value="Unassembled WGS sequence"/>
</dbReference>
<protein>
    <recommendedName>
        <fullName evidence="4">C2H2-type domain-containing protein</fullName>
    </recommendedName>
</protein>
<sequence length="236" mass="25722">MPRRSHGRRPVKSAPDTRAFVVKIVFFKVENTVLHVMMDAAWSNFLFQTPPSQSQTDSTLQSDLLPELADAVQDPPPEHIAPPPSTVDTAALSEEPEDVKPDIRPAKPAHICSICNKQFKNSYNLRRHQSVHTGVKMKDRAAKEKVEGQKDGARVERQTIPLSLLQLSLPASIPTTIDAMAHATPITSQQLETVAVSITPATVAMTVNQALPTAVVVTGTMVQVGLIFSVCLMLFS</sequence>
<dbReference type="Pfam" id="PF00096">
    <property type="entry name" value="zf-C2H2"/>
    <property type="match status" value="1"/>
</dbReference>
<gene>
    <name evidence="5" type="ORF">DNTS_031540</name>
</gene>
<evidence type="ECO:0000256" key="3">
    <source>
        <dbReference type="SAM" id="Phobius"/>
    </source>
</evidence>
<keyword evidence="1" id="KW-0479">Metal-binding</keyword>
<feature type="compositionally biased region" description="Pro residues" evidence="2">
    <location>
        <begin position="74"/>
        <end position="85"/>
    </location>
</feature>
<feature type="region of interest" description="Disordered" evidence="2">
    <location>
        <begin position="71"/>
        <end position="104"/>
    </location>
</feature>
<keyword evidence="3" id="KW-1133">Transmembrane helix</keyword>
<evidence type="ECO:0000313" key="6">
    <source>
        <dbReference type="Proteomes" id="UP000316079"/>
    </source>
</evidence>
<dbReference type="EMBL" id="SRMA01025295">
    <property type="protein sequence ID" value="TRY96490.1"/>
    <property type="molecule type" value="Genomic_DNA"/>
</dbReference>
<feature type="transmembrane region" description="Helical" evidence="3">
    <location>
        <begin position="214"/>
        <end position="235"/>
    </location>
</feature>
<evidence type="ECO:0000256" key="2">
    <source>
        <dbReference type="SAM" id="MobiDB-lite"/>
    </source>
</evidence>
<keyword evidence="3" id="KW-0812">Transmembrane</keyword>
<name>A0A553R2S9_9TELE</name>
<organism evidence="5 6">
    <name type="scientific">Danionella cerebrum</name>
    <dbReference type="NCBI Taxonomy" id="2873325"/>
    <lineage>
        <taxon>Eukaryota</taxon>
        <taxon>Metazoa</taxon>
        <taxon>Chordata</taxon>
        <taxon>Craniata</taxon>
        <taxon>Vertebrata</taxon>
        <taxon>Euteleostomi</taxon>
        <taxon>Actinopterygii</taxon>
        <taxon>Neopterygii</taxon>
        <taxon>Teleostei</taxon>
        <taxon>Ostariophysi</taxon>
        <taxon>Cypriniformes</taxon>
        <taxon>Danionidae</taxon>
        <taxon>Danioninae</taxon>
        <taxon>Danionella</taxon>
    </lineage>
</organism>
<keyword evidence="1" id="KW-0863">Zinc-finger</keyword>
<evidence type="ECO:0000313" key="5">
    <source>
        <dbReference type="EMBL" id="TRY96490.1"/>
    </source>
</evidence>
<comment type="caution">
    <text evidence="5">The sequence shown here is derived from an EMBL/GenBank/DDBJ whole genome shotgun (WGS) entry which is preliminary data.</text>
</comment>
<dbReference type="PROSITE" id="PS00028">
    <property type="entry name" value="ZINC_FINGER_C2H2_1"/>
    <property type="match status" value="1"/>
</dbReference>
<dbReference type="InterPro" id="IPR036236">
    <property type="entry name" value="Znf_C2H2_sf"/>
</dbReference>
<proteinExistence type="predicted"/>
<dbReference type="SUPFAM" id="SSF57667">
    <property type="entry name" value="beta-beta-alpha zinc fingers"/>
    <property type="match status" value="1"/>
</dbReference>
<dbReference type="PROSITE" id="PS50157">
    <property type="entry name" value="ZINC_FINGER_C2H2_2"/>
    <property type="match status" value="1"/>
</dbReference>
<dbReference type="Gene3D" id="3.30.160.60">
    <property type="entry name" value="Classic Zinc Finger"/>
    <property type="match status" value="1"/>
</dbReference>
<dbReference type="OrthoDB" id="3176202at2759"/>
<keyword evidence="6" id="KW-1185">Reference proteome</keyword>
<evidence type="ECO:0000259" key="4">
    <source>
        <dbReference type="PROSITE" id="PS50157"/>
    </source>
</evidence>
<feature type="domain" description="C2H2-type" evidence="4">
    <location>
        <begin position="110"/>
        <end position="137"/>
    </location>
</feature>
<dbReference type="FunFam" id="3.30.160.60:FF:000230">
    <property type="entry name" value="Zinc finger protein 148"/>
    <property type="match status" value="1"/>
</dbReference>
<evidence type="ECO:0000256" key="1">
    <source>
        <dbReference type="PROSITE-ProRule" id="PRU00042"/>
    </source>
</evidence>
<dbReference type="InterPro" id="IPR013087">
    <property type="entry name" value="Znf_C2H2_type"/>
</dbReference>
<reference evidence="5 6" key="1">
    <citation type="journal article" date="2019" name="Sci. Data">
        <title>Hybrid genome assembly and annotation of Danionella translucida.</title>
        <authorList>
            <person name="Kadobianskyi M."/>
            <person name="Schulze L."/>
            <person name="Schuelke M."/>
            <person name="Judkewitz B."/>
        </authorList>
    </citation>
    <scope>NUCLEOTIDE SEQUENCE [LARGE SCALE GENOMIC DNA]</scope>
    <source>
        <strain evidence="5 6">Bolton</strain>
    </source>
</reference>
<keyword evidence="1" id="KW-0862">Zinc</keyword>